<dbReference type="Pfam" id="PF00596">
    <property type="entry name" value="Aldolase_II"/>
    <property type="match status" value="1"/>
</dbReference>
<reference evidence="4" key="1">
    <citation type="submission" date="2020-06" db="EMBL/GenBank/DDBJ databases">
        <title>Draft genome of Bugula neritina, a colonial animal packing powerful symbionts and potential medicines.</title>
        <authorList>
            <person name="Rayko M."/>
        </authorList>
    </citation>
    <scope>NUCLEOTIDE SEQUENCE [LARGE SCALE GENOMIC DNA]</scope>
    <source>
        <strain evidence="4">Kwan_BN1</strain>
    </source>
</reference>
<evidence type="ECO:0000259" key="3">
    <source>
        <dbReference type="SMART" id="SM01007"/>
    </source>
</evidence>
<proteinExistence type="inferred from homology"/>
<gene>
    <name evidence="4" type="ORF">EB796_022405</name>
</gene>
<dbReference type="NCBIfam" id="NF005451">
    <property type="entry name" value="PRK07044.1"/>
    <property type="match status" value="1"/>
</dbReference>
<dbReference type="GO" id="GO:0014069">
    <property type="term" value="C:postsynaptic density"/>
    <property type="evidence" value="ECO:0007669"/>
    <property type="project" value="TreeGrafter"/>
</dbReference>
<protein>
    <submittedName>
        <fullName evidence="4">Hts</fullName>
    </submittedName>
</protein>
<dbReference type="GO" id="GO:0005886">
    <property type="term" value="C:plasma membrane"/>
    <property type="evidence" value="ECO:0007669"/>
    <property type="project" value="UniProtKB-SubCell"/>
</dbReference>
<dbReference type="AlphaFoldDB" id="A0A7J7IZD3"/>
<organism evidence="4 5">
    <name type="scientific">Bugula neritina</name>
    <name type="common">Brown bryozoan</name>
    <name type="synonym">Sertularia neritina</name>
    <dbReference type="NCBI Taxonomy" id="10212"/>
    <lineage>
        <taxon>Eukaryota</taxon>
        <taxon>Metazoa</taxon>
        <taxon>Spiralia</taxon>
        <taxon>Lophotrochozoa</taxon>
        <taxon>Bryozoa</taxon>
        <taxon>Gymnolaemata</taxon>
        <taxon>Cheilostomatida</taxon>
        <taxon>Flustrina</taxon>
        <taxon>Buguloidea</taxon>
        <taxon>Bugulidae</taxon>
        <taxon>Bugula</taxon>
    </lineage>
</organism>
<evidence type="ECO:0000313" key="4">
    <source>
        <dbReference type="EMBL" id="KAF6019283.1"/>
    </source>
</evidence>
<evidence type="ECO:0000256" key="2">
    <source>
        <dbReference type="SAM" id="MobiDB-lite"/>
    </source>
</evidence>
<feature type="domain" description="Class II aldolase/adducin N-terminal" evidence="3">
    <location>
        <begin position="143"/>
        <end position="325"/>
    </location>
</feature>
<dbReference type="PANTHER" id="PTHR10672:SF3">
    <property type="entry name" value="PROTEIN HU-LI TAI SHAO"/>
    <property type="match status" value="1"/>
</dbReference>
<dbReference type="Gene3D" id="3.40.225.10">
    <property type="entry name" value="Class II aldolase/adducin N-terminal domain"/>
    <property type="match status" value="1"/>
</dbReference>
<accession>A0A7J7IZD3</accession>
<dbReference type="GO" id="GO:0005856">
    <property type="term" value="C:cytoskeleton"/>
    <property type="evidence" value="ECO:0007669"/>
    <property type="project" value="TreeGrafter"/>
</dbReference>
<dbReference type="InterPro" id="IPR001303">
    <property type="entry name" value="Aldolase_II/adducin_N"/>
</dbReference>
<sequence>MASNGHVNGEGPPRFIDPKTFDPDDPIRERELMKSVEVREDMRAMDARKRVSEILNSEAFREELEEIIETQETVPTPGAQLKSGPHPASLIALQQISQLILPGSSSTSSKLASASVPGPIIPIADIRGVNSSVYSKGERQLRCKLASCFRLMDINGYTQGIYNHITARVSQDQEHFLINPFGLLYGEITAGSLAKIDMQGNVIDRGNTMLGVNKAGFMLHSAIHAARPDVKCIVHTHISSTVAVATVKHGLLPLTPEAVSLGKVSYHNYCGVLVNDEEKESIARDLGPNNKVMFLRNHGVVVCGETVEEVYHQLKAVITACEFQVIHTAHSAMDPLVALLMHT</sequence>
<dbReference type="SUPFAM" id="SSF53639">
    <property type="entry name" value="AraD/HMP-PK domain-like"/>
    <property type="match status" value="1"/>
</dbReference>
<dbReference type="InterPro" id="IPR051017">
    <property type="entry name" value="Aldolase-II_Adducin_sf"/>
</dbReference>
<feature type="region of interest" description="Disordered" evidence="2">
    <location>
        <begin position="1"/>
        <end position="26"/>
    </location>
</feature>
<dbReference type="EMBL" id="VXIV02003242">
    <property type="protein sequence ID" value="KAF6019283.1"/>
    <property type="molecule type" value="Genomic_DNA"/>
</dbReference>
<keyword evidence="5" id="KW-1185">Reference proteome</keyword>
<feature type="compositionally biased region" description="Basic and acidic residues" evidence="2">
    <location>
        <begin position="16"/>
        <end position="26"/>
    </location>
</feature>
<dbReference type="InterPro" id="IPR036409">
    <property type="entry name" value="Aldolase_II/adducin_N_sf"/>
</dbReference>
<evidence type="ECO:0000313" key="5">
    <source>
        <dbReference type="Proteomes" id="UP000593567"/>
    </source>
</evidence>
<comment type="similarity">
    <text evidence="1">Belongs to the aldolase class II family. Adducin subfamily.</text>
</comment>
<evidence type="ECO:0000256" key="1">
    <source>
        <dbReference type="ARBA" id="ARBA00006274"/>
    </source>
</evidence>
<name>A0A7J7IZD3_BUGNE</name>
<dbReference type="SMART" id="SM01007">
    <property type="entry name" value="Aldolase_II"/>
    <property type="match status" value="1"/>
</dbReference>
<dbReference type="Proteomes" id="UP000593567">
    <property type="component" value="Unassembled WGS sequence"/>
</dbReference>
<dbReference type="PANTHER" id="PTHR10672">
    <property type="entry name" value="ADDUCIN"/>
    <property type="match status" value="1"/>
</dbReference>
<dbReference type="GO" id="GO:0051015">
    <property type="term" value="F:actin filament binding"/>
    <property type="evidence" value="ECO:0007669"/>
    <property type="project" value="TreeGrafter"/>
</dbReference>
<comment type="caution">
    <text evidence="4">The sequence shown here is derived from an EMBL/GenBank/DDBJ whole genome shotgun (WGS) entry which is preliminary data.</text>
</comment>
<dbReference type="OrthoDB" id="3238794at2759"/>